<evidence type="ECO:0000313" key="4">
    <source>
        <dbReference type="Proteomes" id="UP000694385"/>
    </source>
</evidence>
<dbReference type="Ensembl" id="ENSJJAT00000017765.1">
    <property type="protein sequence ID" value="ENSJJAP00000011294.1"/>
    <property type="gene ID" value="ENSJJAG00000014661.1"/>
</dbReference>
<dbReference type="AlphaFoldDB" id="A0A8C5KMR1"/>
<dbReference type="InterPro" id="IPR036645">
    <property type="entry name" value="Elafin-like_sf"/>
</dbReference>
<evidence type="ECO:0000256" key="1">
    <source>
        <dbReference type="SAM" id="SignalP"/>
    </source>
</evidence>
<proteinExistence type="predicted"/>
<dbReference type="Pfam" id="PF00095">
    <property type="entry name" value="WAP"/>
    <property type="match status" value="1"/>
</dbReference>
<evidence type="ECO:0000259" key="2">
    <source>
        <dbReference type="Pfam" id="PF00095"/>
    </source>
</evidence>
<dbReference type="Proteomes" id="UP000694385">
    <property type="component" value="Unassembled WGS sequence"/>
</dbReference>
<dbReference type="RefSeq" id="XP_004664607.1">
    <property type="nucleotide sequence ID" value="XM_004664550.2"/>
</dbReference>
<dbReference type="OMA" id="WDCGPGE"/>
<dbReference type="GO" id="GO:0032496">
    <property type="term" value="P:response to lipopolysaccharide"/>
    <property type="evidence" value="ECO:0007669"/>
    <property type="project" value="Ensembl"/>
</dbReference>
<protein>
    <submittedName>
        <fullName evidence="3">WAP four-disulfide core domain 21</fullName>
    </submittedName>
</protein>
<dbReference type="OrthoDB" id="9621563at2759"/>
<dbReference type="GO" id="GO:0008047">
    <property type="term" value="F:enzyme activator activity"/>
    <property type="evidence" value="ECO:0007669"/>
    <property type="project" value="Ensembl"/>
</dbReference>
<dbReference type="GO" id="GO:0050872">
    <property type="term" value="P:white fat cell differentiation"/>
    <property type="evidence" value="ECO:0007669"/>
    <property type="project" value="Ensembl"/>
</dbReference>
<reference evidence="3" key="1">
    <citation type="submission" date="2025-08" db="UniProtKB">
        <authorList>
            <consortium name="Ensembl"/>
        </authorList>
    </citation>
    <scope>IDENTIFICATION</scope>
</reference>
<keyword evidence="1" id="KW-0732">Signal</keyword>
<feature type="chain" id="PRO_5034037294" evidence="1">
    <location>
        <begin position="25"/>
        <end position="63"/>
    </location>
</feature>
<dbReference type="InterPro" id="IPR008197">
    <property type="entry name" value="WAP_dom"/>
</dbReference>
<keyword evidence="4" id="KW-1185">Reference proteome</keyword>
<dbReference type="Gene3D" id="4.10.75.10">
    <property type="entry name" value="Elafin-like"/>
    <property type="match status" value="1"/>
</dbReference>
<dbReference type="GeneID" id="101596838"/>
<dbReference type="GeneTree" id="ENSGT00520000060616"/>
<dbReference type="GO" id="GO:0005615">
    <property type="term" value="C:extracellular space"/>
    <property type="evidence" value="ECO:0007669"/>
    <property type="project" value="Ensembl"/>
</dbReference>
<feature type="signal peptide" evidence="1">
    <location>
        <begin position="1"/>
        <end position="24"/>
    </location>
</feature>
<feature type="domain" description="WAP" evidence="2">
    <location>
        <begin position="32"/>
        <end position="62"/>
    </location>
</feature>
<gene>
    <name evidence="3" type="primary">LOC101596838</name>
</gene>
<dbReference type="GO" id="GO:0030414">
    <property type="term" value="F:peptidase inhibitor activity"/>
    <property type="evidence" value="ECO:0007669"/>
    <property type="project" value="InterPro"/>
</dbReference>
<name>A0A8C5KMR1_JACJA</name>
<dbReference type="GO" id="GO:0034612">
    <property type="term" value="P:response to tumor necrosis factor"/>
    <property type="evidence" value="ECO:0007669"/>
    <property type="project" value="Ensembl"/>
</dbReference>
<organism evidence="3 4">
    <name type="scientific">Jaculus jaculus</name>
    <name type="common">Lesser Egyptian jerboa</name>
    <dbReference type="NCBI Taxonomy" id="51337"/>
    <lineage>
        <taxon>Eukaryota</taxon>
        <taxon>Metazoa</taxon>
        <taxon>Chordata</taxon>
        <taxon>Craniata</taxon>
        <taxon>Vertebrata</taxon>
        <taxon>Euteleostomi</taxon>
        <taxon>Mammalia</taxon>
        <taxon>Eutheria</taxon>
        <taxon>Euarchontoglires</taxon>
        <taxon>Glires</taxon>
        <taxon>Rodentia</taxon>
        <taxon>Myomorpha</taxon>
        <taxon>Dipodoidea</taxon>
        <taxon>Dipodidae</taxon>
        <taxon>Dipodinae</taxon>
        <taxon>Jaculus</taxon>
    </lineage>
</organism>
<evidence type="ECO:0000313" key="3">
    <source>
        <dbReference type="Ensembl" id="ENSJJAP00000011294.1"/>
    </source>
</evidence>
<accession>A0A8C5KMR1</accession>
<dbReference type="SUPFAM" id="SSF57256">
    <property type="entry name" value="Elafin-like"/>
    <property type="match status" value="1"/>
</dbReference>
<sequence>MKLGAFFLLVSLITFGLEVQEIQGAVRPMQLLGTCTELCRGDWDCRPEEQCVSIGCSHVCATN</sequence>
<reference evidence="3" key="2">
    <citation type="submission" date="2025-09" db="UniProtKB">
        <authorList>
            <consortium name="Ensembl"/>
        </authorList>
    </citation>
    <scope>IDENTIFICATION</scope>
</reference>